<dbReference type="Proteomes" id="UP000466966">
    <property type="component" value="Unassembled WGS sequence"/>
</dbReference>
<accession>A0A844YYR8</accession>
<sequence>MTSERPESRPTIKELAMRYTPAAFAIALLAAVTSSAAFSAAEAPDPRAVQLAAEGRAALDAGDVQGATDAFEAALVVDPGYSTVYLDLASAARASGMQGKAIRYYRIVLARDPENLAALAGEGEALAEKGALAGARENLAQLEALCGATCAEVAQLNAAIARGPLPRVASAEVSPDAGVSVN</sequence>
<dbReference type="InterPro" id="IPR011990">
    <property type="entry name" value="TPR-like_helical_dom_sf"/>
</dbReference>
<dbReference type="EMBL" id="WTYV01000002">
    <property type="protein sequence ID" value="MXO71604.1"/>
    <property type="molecule type" value="Genomic_DNA"/>
</dbReference>
<evidence type="ECO:0000313" key="1">
    <source>
        <dbReference type="EMBL" id="MXO71604.1"/>
    </source>
</evidence>
<evidence type="ECO:0008006" key="3">
    <source>
        <dbReference type="Google" id="ProtNLM"/>
    </source>
</evidence>
<organism evidence="1 2">
    <name type="scientific">Alteraurantiacibacter buctensis</name>
    <dbReference type="NCBI Taxonomy" id="1503981"/>
    <lineage>
        <taxon>Bacteria</taxon>
        <taxon>Pseudomonadati</taxon>
        <taxon>Pseudomonadota</taxon>
        <taxon>Alphaproteobacteria</taxon>
        <taxon>Sphingomonadales</taxon>
        <taxon>Erythrobacteraceae</taxon>
        <taxon>Alteraurantiacibacter</taxon>
    </lineage>
</organism>
<name>A0A844YYR8_9SPHN</name>
<gene>
    <name evidence="1" type="ORF">GRI99_08105</name>
</gene>
<dbReference type="AlphaFoldDB" id="A0A844YYR8"/>
<dbReference type="SMART" id="SM00028">
    <property type="entry name" value="TPR"/>
    <property type="match status" value="2"/>
</dbReference>
<reference evidence="1 2" key="1">
    <citation type="submission" date="2019-12" db="EMBL/GenBank/DDBJ databases">
        <title>Genomic-based taxomic classification of the family Erythrobacteraceae.</title>
        <authorList>
            <person name="Xu L."/>
        </authorList>
    </citation>
    <scope>NUCLEOTIDE SEQUENCE [LARGE SCALE GENOMIC DNA]</scope>
    <source>
        <strain evidence="1 2">M0322</strain>
    </source>
</reference>
<protein>
    <recommendedName>
        <fullName evidence="3">Tetratricopeptide repeat protein</fullName>
    </recommendedName>
</protein>
<dbReference type="InterPro" id="IPR019734">
    <property type="entry name" value="TPR_rpt"/>
</dbReference>
<dbReference type="OrthoDB" id="8480982at2"/>
<dbReference type="Gene3D" id="1.25.40.10">
    <property type="entry name" value="Tetratricopeptide repeat domain"/>
    <property type="match status" value="1"/>
</dbReference>
<comment type="caution">
    <text evidence="1">The sequence shown here is derived from an EMBL/GenBank/DDBJ whole genome shotgun (WGS) entry which is preliminary data.</text>
</comment>
<proteinExistence type="predicted"/>
<evidence type="ECO:0000313" key="2">
    <source>
        <dbReference type="Proteomes" id="UP000466966"/>
    </source>
</evidence>
<dbReference type="SUPFAM" id="SSF48452">
    <property type="entry name" value="TPR-like"/>
    <property type="match status" value="1"/>
</dbReference>
<keyword evidence="2" id="KW-1185">Reference proteome</keyword>